<evidence type="ECO:0000313" key="3">
    <source>
        <dbReference type="Proteomes" id="UP000799302"/>
    </source>
</evidence>
<dbReference type="PROSITE" id="PS50011">
    <property type="entry name" value="PROTEIN_KINASE_DOM"/>
    <property type="match status" value="1"/>
</dbReference>
<dbReference type="GO" id="GO:0004672">
    <property type="term" value="F:protein kinase activity"/>
    <property type="evidence" value="ECO:0007669"/>
    <property type="project" value="InterPro"/>
</dbReference>
<keyword evidence="3" id="KW-1185">Reference proteome</keyword>
<protein>
    <recommendedName>
        <fullName evidence="1">Protein kinase domain-containing protein</fullName>
    </recommendedName>
</protein>
<sequence length="630" mass="72547">MAEIPEFEVNFRNAGKLENREFGLHDLEEQLSMAYEKANNEYDRDGRQRNTDVLDDPFYLGIDIGKYEDKQRPGVFRFLKSRKLQPHYTPRGYHVPALRGVPGSLNHFPPEFLFRALVFDKALDENRRTELAIPHVYQFDINKGDRSYTNYEWCEGEDGQRLIERCQRALGTKGLPHLLVEHIALHLILVVIYLESGDQYNFQAGDFIPYQGSNSDDAWIPLVHREIKPENVFFRYASARDNTGLPRPILGSLNSLIPEQKMLLPVEWALINMTTTVNGQEVPIATSSTFNKSKATDQEYIPPEYANGEHEQYIVHALLSVNKWQLGATIFEFVTGEKAMKYDYAEIKDMLKSSGLARKWGQLLIFLLNPDEKMREKTVNTEFLKSSAKLLLKKRIYDKQSIEQREWDDIVSLFPDLPRDGLPAGPPIAIPQVPTDPLIEIKKKQPAPFQKLVRRSSDAMKRTVQKVKRRLSFTPPKIELQGGRLVAKQPKILKPPAYLRPATAPDGPRGNGETAYPLLLQKGHLPHQQTLLLPHKEFSHRTTLYKHTTQHLGTHHTSIIMPFSTENNMSDKKSFSKRLLSKIPDLRSDEMKQRDQRAYERAVEEGRMEHWKELLTNDMKRRESQSSSGS</sequence>
<feature type="domain" description="Protein kinase" evidence="1">
    <location>
        <begin position="67"/>
        <end position="391"/>
    </location>
</feature>
<evidence type="ECO:0000259" key="1">
    <source>
        <dbReference type="PROSITE" id="PS50011"/>
    </source>
</evidence>
<dbReference type="OrthoDB" id="310217at2759"/>
<reference evidence="2" key="1">
    <citation type="journal article" date="2020" name="Stud. Mycol.">
        <title>101 Dothideomycetes genomes: a test case for predicting lifestyles and emergence of pathogens.</title>
        <authorList>
            <person name="Haridas S."/>
            <person name="Albert R."/>
            <person name="Binder M."/>
            <person name="Bloem J."/>
            <person name="Labutti K."/>
            <person name="Salamov A."/>
            <person name="Andreopoulos B."/>
            <person name="Baker S."/>
            <person name="Barry K."/>
            <person name="Bills G."/>
            <person name="Bluhm B."/>
            <person name="Cannon C."/>
            <person name="Castanera R."/>
            <person name="Culley D."/>
            <person name="Daum C."/>
            <person name="Ezra D."/>
            <person name="Gonzalez J."/>
            <person name="Henrissat B."/>
            <person name="Kuo A."/>
            <person name="Liang C."/>
            <person name="Lipzen A."/>
            <person name="Lutzoni F."/>
            <person name="Magnuson J."/>
            <person name="Mondo S."/>
            <person name="Nolan M."/>
            <person name="Ohm R."/>
            <person name="Pangilinan J."/>
            <person name="Park H.-J."/>
            <person name="Ramirez L."/>
            <person name="Alfaro M."/>
            <person name="Sun H."/>
            <person name="Tritt A."/>
            <person name="Yoshinaga Y."/>
            <person name="Zwiers L.-H."/>
            <person name="Turgeon B."/>
            <person name="Goodwin S."/>
            <person name="Spatafora J."/>
            <person name="Crous P."/>
            <person name="Grigoriev I."/>
        </authorList>
    </citation>
    <scope>NUCLEOTIDE SEQUENCE</scope>
    <source>
        <strain evidence="2">CBS 115976</strain>
    </source>
</reference>
<dbReference type="Gene3D" id="1.10.510.10">
    <property type="entry name" value="Transferase(Phosphotransferase) domain 1"/>
    <property type="match status" value="1"/>
</dbReference>
<proteinExistence type="predicted"/>
<dbReference type="InterPro" id="IPR000719">
    <property type="entry name" value="Prot_kinase_dom"/>
</dbReference>
<evidence type="ECO:0000313" key="2">
    <source>
        <dbReference type="EMBL" id="KAF2669127.1"/>
    </source>
</evidence>
<gene>
    <name evidence="2" type="ORF">BT63DRAFT_455102</name>
</gene>
<dbReference type="GO" id="GO:0005524">
    <property type="term" value="F:ATP binding"/>
    <property type="evidence" value="ECO:0007669"/>
    <property type="project" value="InterPro"/>
</dbReference>
<dbReference type="InterPro" id="IPR011009">
    <property type="entry name" value="Kinase-like_dom_sf"/>
</dbReference>
<accession>A0A6A6UCF4</accession>
<dbReference type="SUPFAM" id="SSF56112">
    <property type="entry name" value="Protein kinase-like (PK-like)"/>
    <property type="match status" value="1"/>
</dbReference>
<name>A0A6A6UCF4_9PEZI</name>
<organism evidence="2 3">
    <name type="scientific">Microthyrium microscopicum</name>
    <dbReference type="NCBI Taxonomy" id="703497"/>
    <lineage>
        <taxon>Eukaryota</taxon>
        <taxon>Fungi</taxon>
        <taxon>Dikarya</taxon>
        <taxon>Ascomycota</taxon>
        <taxon>Pezizomycotina</taxon>
        <taxon>Dothideomycetes</taxon>
        <taxon>Dothideomycetes incertae sedis</taxon>
        <taxon>Microthyriales</taxon>
        <taxon>Microthyriaceae</taxon>
        <taxon>Microthyrium</taxon>
    </lineage>
</organism>
<dbReference type="EMBL" id="MU004235">
    <property type="protein sequence ID" value="KAF2669127.1"/>
    <property type="molecule type" value="Genomic_DNA"/>
</dbReference>
<dbReference type="Proteomes" id="UP000799302">
    <property type="component" value="Unassembled WGS sequence"/>
</dbReference>
<dbReference type="AlphaFoldDB" id="A0A6A6UCF4"/>